<organism evidence="13 14">
    <name type="scientific">Lacipirellula limnantheis</name>
    <dbReference type="NCBI Taxonomy" id="2528024"/>
    <lineage>
        <taxon>Bacteria</taxon>
        <taxon>Pseudomonadati</taxon>
        <taxon>Planctomycetota</taxon>
        <taxon>Planctomycetia</taxon>
        <taxon>Pirellulales</taxon>
        <taxon>Lacipirellulaceae</taxon>
        <taxon>Lacipirellula</taxon>
    </lineage>
</organism>
<accession>A0A517U696</accession>
<reference evidence="13 14" key="1">
    <citation type="submission" date="2019-02" db="EMBL/GenBank/DDBJ databases">
        <title>Deep-cultivation of Planctomycetes and their phenomic and genomic characterization uncovers novel biology.</title>
        <authorList>
            <person name="Wiegand S."/>
            <person name="Jogler M."/>
            <person name="Boedeker C."/>
            <person name="Pinto D."/>
            <person name="Vollmers J."/>
            <person name="Rivas-Marin E."/>
            <person name="Kohn T."/>
            <person name="Peeters S.H."/>
            <person name="Heuer A."/>
            <person name="Rast P."/>
            <person name="Oberbeckmann S."/>
            <person name="Bunk B."/>
            <person name="Jeske O."/>
            <person name="Meyerdierks A."/>
            <person name="Storesund J.E."/>
            <person name="Kallscheuer N."/>
            <person name="Luecker S."/>
            <person name="Lage O.M."/>
            <person name="Pohl T."/>
            <person name="Merkel B.J."/>
            <person name="Hornburger P."/>
            <person name="Mueller R.-W."/>
            <person name="Bruemmer F."/>
            <person name="Labrenz M."/>
            <person name="Spormann A.M."/>
            <person name="Op den Camp H."/>
            <person name="Overmann J."/>
            <person name="Amann R."/>
            <person name="Jetten M.S.M."/>
            <person name="Mascher T."/>
            <person name="Medema M.H."/>
            <person name="Devos D.P."/>
            <person name="Kaster A.-K."/>
            <person name="Ovreas L."/>
            <person name="Rohde M."/>
            <person name="Galperin M.Y."/>
            <person name="Jogler C."/>
        </authorList>
    </citation>
    <scope>NUCLEOTIDE SEQUENCE [LARGE SCALE GENOMIC DNA]</scope>
    <source>
        <strain evidence="13 14">I41</strain>
    </source>
</reference>
<dbReference type="CDD" id="cd06849">
    <property type="entry name" value="lipoyl_domain"/>
    <property type="match status" value="1"/>
</dbReference>
<evidence type="ECO:0000256" key="8">
    <source>
        <dbReference type="ARBA" id="ARBA00048370"/>
    </source>
</evidence>
<dbReference type="Pfam" id="PF00364">
    <property type="entry name" value="Biotin_lipoyl"/>
    <property type="match status" value="1"/>
</dbReference>
<protein>
    <recommendedName>
        <fullName evidence="9">Dihydrolipoamide acetyltransferase component of pyruvate dehydrogenase complex</fullName>
        <ecNumber evidence="9">2.3.1.-</ecNumber>
    </recommendedName>
</protein>
<feature type="region of interest" description="Disordered" evidence="10">
    <location>
        <begin position="76"/>
        <end position="255"/>
    </location>
</feature>
<dbReference type="InterPro" id="IPR001078">
    <property type="entry name" value="2-oxoacid_DH_actylTfrase"/>
</dbReference>
<dbReference type="OrthoDB" id="9805770at2"/>
<dbReference type="InterPro" id="IPR003016">
    <property type="entry name" value="2-oxoA_DH_lipoyl-BS"/>
</dbReference>
<keyword evidence="13" id="KW-0670">Pyruvate</keyword>
<keyword evidence="14" id="KW-1185">Reference proteome</keyword>
<dbReference type="InterPro" id="IPR000089">
    <property type="entry name" value="Biotin_lipoyl"/>
</dbReference>
<dbReference type="Proteomes" id="UP000317909">
    <property type="component" value="Chromosome"/>
</dbReference>
<dbReference type="InterPro" id="IPR004167">
    <property type="entry name" value="PSBD"/>
</dbReference>
<dbReference type="SUPFAM" id="SSF47005">
    <property type="entry name" value="Peripheral subunit-binding domain of 2-oxo acid dehydrogenase complex"/>
    <property type="match status" value="1"/>
</dbReference>
<dbReference type="GO" id="GO:0031405">
    <property type="term" value="F:lipoic acid binding"/>
    <property type="evidence" value="ECO:0007669"/>
    <property type="project" value="TreeGrafter"/>
</dbReference>
<sequence length="483" mass="52024">MSTQITLPSLGENIESGDVLSILVSEGDVVTKDQDLLELETDKATMPVPSPQAGKIVKVLVAEGDTVPVGGAIFEIEADGGSSNGATAKKEPEKKESAKAPEKKEEKPKAAPKKENIVEEEQLDEAVADQQEEPEEEPPAKKPAAKPAAKIAPAPESTPIVVEPDDAPAKSAKKSKSEGEAGDGQSSAAAGPAVRRLARELGVDLRRVRTTGDRITEEDVRNHVRRSQAESEAKAPKGVTPPGSPESDSYGAVRREKMTRMRQTIARNMLASHTTIPQLTNFDDVDVTDLERIRKESQRDYDSQGVKLTTLPFLVKALAVALRNHPIINASVGEEGNEIIYKEYVNIGIAVDTEKGLLVPVLRDADRKNIPQIARELVEIAASARKGTFKVEDLRGGTFTISNLGAIGGTYSTPIINPPEAAILLIGRSRMLPQWIDGAFQPRLMMPLSISYDHRIVDGATAQRFLNDVKGYLASPGRLLLAP</sequence>
<dbReference type="Pfam" id="PF02817">
    <property type="entry name" value="E3_binding"/>
    <property type="match status" value="1"/>
</dbReference>
<keyword evidence="5 9" id="KW-0450">Lipoyl</keyword>
<dbReference type="InterPro" id="IPR036625">
    <property type="entry name" value="E3-bd_dom_sf"/>
</dbReference>
<proteinExistence type="inferred from homology"/>
<dbReference type="FunFam" id="3.30.559.10:FF:000007">
    <property type="entry name" value="Dihydrolipoamide acetyltransferase component of pyruvate dehydrogenase complex"/>
    <property type="match status" value="1"/>
</dbReference>
<evidence type="ECO:0000259" key="11">
    <source>
        <dbReference type="PROSITE" id="PS50968"/>
    </source>
</evidence>
<evidence type="ECO:0000256" key="7">
    <source>
        <dbReference type="ARBA" id="ARBA00025211"/>
    </source>
</evidence>
<comment type="subunit">
    <text evidence="3">Forms a 24-polypeptide structural core with octahedral symmetry.</text>
</comment>
<dbReference type="Gene3D" id="3.30.559.10">
    <property type="entry name" value="Chloramphenicol acetyltransferase-like domain"/>
    <property type="match status" value="1"/>
</dbReference>
<dbReference type="AlphaFoldDB" id="A0A517U696"/>
<feature type="compositionally biased region" description="Low complexity" evidence="10">
    <location>
        <begin position="145"/>
        <end position="155"/>
    </location>
</feature>
<evidence type="ECO:0000259" key="12">
    <source>
        <dbReference type="PROSITE" id="PS51826"/>
    </source>
</evidence>
<evidence type="ECO:0000256" key="9">
    <source>
        <dbReference type="RuleBase" id="RU003423"/>
    </source>
</evidence>
<gene>
    <name evidence="13" type="primary">pdhC</name>
    <name evidence="13" type="ORF">I41_53970</name>
</gene>
<dbReference type="PROSITE" id="PS51826">
    <property type="entry name" value="PSBD"/>
    <property type="match status" value="1"/>
</dbReference>
<evidence type="ECO:0000256" key="2">
    <source>
        <dbReference type="ARBA" id="ARBA00007317"/>
    </source>
</evidence>
<keyword evidence="4 9" id="KW-0808">Transferase</keyword>
<dbReference type="GO" id="GO:0004742">
    <property type="term" value="F:dihydrolipoyllysine-residue acetyltransferase activity"/>
    <property type="evidence" value="ECO:0007669"/>
    <property type="project" value="UniProtKB-EC"/>
</dbReference>
<dbReference type="InterPro" id="IPR011053">
    <property type="entry name" value="Single_hybrid_motif"/>
</dbReference>
<dbReference type="Pfam" id="PF00198">
    <property type="entry name" value="2-oxoacid_dh"/>
    <property type="match status" value="1"/>
</dbReference>
<feature type="compositionally biased region" description="Basic and acidic residues" evidence="10">
    <location>
        <begin position="197"/>
        <end position="235"/>
    </location>
</feature>
<comment type="similarity">
    <text evidence="2 9">Belongs to the 2-oxoacid dehydrogenase family.</text>
</comment>
<comment type="catalytic activity">
    <reaction evidence="8">
        <text>N(6)-[(R)-dihydrolipoyl]-L-lysyl-[protein] + acetyl-CoA = N(6)-[(R)-S(8)-acetyldihydrolipoyl]-L-lysyl-[protein] + CoA</text>
        <dbReference type="Rhea" id="RHEA:17017"/>
        <dbReference type="Rhea" id="RHEA-COMP:10475"/>
        <dbReference type="Rhea" id="RHEA-COMP:10478"/>
        <dbReference type="ChEBI" id="CHEBI:57287"/>
        <dbReference type="ChEBI" id="CHEBI:57288"/>
        <dbReference type="ChEBI" id="CHEBI:83100"/>
        <dbReference type="ChEBI" id="CHEBI:83111"/>
        <dbReference type="EC" id="2.3.1.12"/>
    </reaction>
</comment>
<dbReference type="GO" id="GO:0005737">
    <property type="term" value="C:cytoplasm"/>
    <property type="evidence" value="ECO:0007669"/>
    <property type="project" value="TreeGrafter"/>
</dbReference>
<evidence type="ECO:0000256" key="5">
    <source>
        <dbReference type="ARBA" id="ARBA00022823"/>
    </source>
</evidence>
<evidence type="ECO:0000313" key="13">
    <source>
        <dbReference type="EMBL" id="QDT76152.1"/>
    </source>
</evidence>
<evidence type="ECO:0000256" key="4">
    <source>
        <dbReference type="ARBA" id="ARBA00022679"/>
    </source>
</evidence>
<dbReference type="PROSITE" id="PS50968">
    <property type="entry name" value="BIOTINYL_LIPOYL"/>
    <property type="match status" value="1"/>
</dbReference>
<feature type="domain" description="Lipoyl-binding" evidence="11">
    <location>
        <begin position="2"/>
        <end position="77"/>
    </location>
</feature>
<feature type="compositionally biased region" description="Basic and acidic residues" evidence="10">
    <location>
        <begin position="88"/>
        <end position="117"/>
    </location>
</feature>
<dbReference type="RefSeq" id="WP_145435896.1">
    <property type="nucleotide sequence ID" value="NZ_CP036339.1"/>
</dbReference>
<feature type="compositionally biased region" description="Acidic residues" evidence="10">
    <location>
        <begin position="118"/>
        <end position="137"/>
    </location>
</feature>
<keyword evidence="6 9" id="KW-0012">Acyltransferase</keyword>
<dbReference type="SUPFAM" id="SSF52777">
    <property type="entry name" value="CoA-dependent acyltransferases"/>
    <property type="match status" value="1"/>
</dbReference>
<dbReference type="GO" id="GO:0006086">
    <property type="term" value="P:pyruvate decarboxylation to acetyl-CoA"/>
    <property type="evidence" value="ECO:0007669"/>
    <property type="project" value="TreeGrafter"/>
</dbReference>
<dbReference type="PANTHER" id="PTHR43178:SF2">
    <property type="entry name" value="DIHYDROLIPOYLLYSINE-RESIDUE ACETYLTRANSFERASE COMPONENT OF PYRUVATE DEHYDROGENASE COMPLEX"/>
    <property type="match status" value="1"/>
</dbReference>
<dbReference type="KEGG" id="llh:I41_53970"/>
<comment type="function">
    <text evidence="7">The pyruvate dehydrogenase complex catalyzes the overall conversion of pyruvate to acetyl-CoA and CO(2). It contains multiple copies of three enzymatic components: pyruvate dehydrogenase (E1), dihydrolipoamide acetyltransferase (E2) and lipoamide dehydrogenase (E3).</text>
</comment>
<feature type="domain" description="Peripheral subunit-binding (PSBD)" evidence="12">
    <location>
        <begin position="189"/>
        <end position="224"/>
    </location>
</feature>
<evidence type="ECO:0000256" key="10">
    <source>
        <dbReference type="SAM" id="MobiDB-lite"/>
    </source>
</evidence>
<evidence type="ECO:0000256" key="6">
    <source>
        <dbReference type="ARBA" id="ARBA00023315"/>
    </source>
</evidence>
<dbReference type="Gene3D" id="2.40.50.100">
    <property type="match status" value="1"/>
</dbReference>
<comment type="cofactor">
    <cofactor evidence="1 9">
        <name>(R)-lipoate</name>
        <dbReference type="ChEBI" id="CHEBI:83088"/>
    </cofactor>
</comment>
<evidence type="ECO:0000313" key="14">
    <source>
        <dbReference type="Proteomes" id="UP000317909"/>
    </source>
</evidence>
<dbReference type="EMBL" id="CP036339">
    <property type="protein sequence ID" value="QDT76152.1"/>
    <property type="molecule type" value="Genomic_DNA"/>
</dbReference>
<dbReference type="PROSITE" id="PS00189">
    <property type="entry name" value="LIPOYL"/>
    <property type="match status" value="1"/>
</dbReference>
<dbReference type="InterPro" id="IPR023213">
    <property type="entry name" value="CAT-like_dom_sf"/>
</dbReference>
<evidence type="ECO:0000256" key="3">
    <source>
        <dbReference type="ARBA" id="ARBA00011484"/>
    </source>
</evidence>
<name>A0A517U696_9BACT</name>
<dbReference type="SUPFAM" id="SSF51230">
    <property type="entry name" value="Single hybrid motif"/>
    <property type="match status" value="1"/>
</dbReference>
<dbReference type="Gene3D" id="4.10.320.10">
    <property type="entry name" value="E3-binding domain"/>
    <property type="match status" value="1"/>
</dbReference>
<evidence type="ECO:0000256" key="1">
    <source>
        <dbReference type="ARBA" id="ARBA00001938"/>
    </source>
</evidence>
<dbReference type="InterPro" id="IPR050743">
    <property type="entry name" value="2-oxoacid_DH_E2_comp"/>
</dbReference>
<dbReference type="EC" id="2.3.1.-" evidence="9"/>
<dbReference type="PANTHER" id="PTHR43178">
    <property type="entry name" value="DIHYDROLIPOAMIDE ACETYLTRANSFERASE COMPONENT OF PYRUVATE DEHYDROGENASE COMPLEX"/>
    <property type="match status" value="1"/>
</dbReference>